<feature type="binding site" evidence="8">
    <location>
        <position position="288"/>
    </location>
    <ligand>
        <name>Mn(2+)</name>
        <dbReference type="ChEBI" id="CHEBI:29035"/>
    </ligand>
</feature>
<feature type="transmembrane region" description="Helical" evidence="9">
    <location>
        <begin position="171"/>
        <end position="189"/>
    </location>
</feature>
<evidence type="ECO:0000313" key="11">
    <source>
        <dbReference type="EMBL" id="SHI40081.1"/>
    </source>
</evidence>
<comment type="subcellular location">
    <subcellularLocation>
        <location evidence="1">Cell membrane</location>
        <topology evidence="1">Multi-pass membrane protein</topology>
    </subcellularLocation>
</comment>
<keyword evidence="7" id="KW-0479">Metal-binding</keyword>
<evidence type="ECO:0000256" key="1">
    <source>
        <dbReference type="ARBA" id="ARBA00004651"/>
    </source>
</evidence>
<proteinExistence type="predicted"/>
<feature type="active site" evidence="6">
    <location>
        <position position="327"/>
    </location>
</feature>
<evidence type="ECO:0000259" key="10">
    <source>
        <dbReference type="Pfam" id="PF00884"/>
    </source>
</evidence>
<feature type="transmembrane region" description="Helical" evidence="9">
    <location>
        <begin position="44"/>
        <end position="71"/>
    </location>
</feature>
<dbReference type="CDD" id="cd16015">
    <property type="entry name" value="LTA_synthase"/>
    <property type="match status" value="1"/>
</dbReference>
<feature type="transmembrane region" description="Helical" evidence="9">
    <location>
        <begin position="12"/>
        <end position="32"/>
    </location>
</feature>
<keyword evidence="7" id="KW-0464">Manganese</keyword>
<evidence type="ECO:0000256" key="2">
    <source>
        <dbReference type="ARBA" id="ARBA00022475"/>
    </source>
</evidence>
<dbReference type="Pfam" id="PF00884">
    <property type="entry name" value="Sulfatase"/>
    <property type="match status" value="1"/>
</dbReference>
<organism evidence="11 12">
    <name type="scientific">Flavobacterium terrae</name>
    <dbReference type="NCBI Taxonomy" id="415425"/>
    <lineage>
        <taxon>Bacteria</taxon>
        <taxon>Pseudomonadati</taxon>
        <taxon>Bacteroidota</taxon>
        <taxon>Flavobacteriia</taxon>
        <taxon>Flavobacteriales</taxon>
        <taxon>Flavobacteriaceae</taxon>
        <taxon>Flavobacterium</taxon>
    </lineage>
</organism>
<evidence type="ECO:0000313" key="12">
    <source>
        <dbReference type="Proteomes" id="UP000184488"/>
    </source>
</evidence>
<dbReference type="InterPro" id="IPR000917">
    <property type="entry name" value="Sulfatase_N"/>
</dbReference>
<dbReference type="InterPro" id="IPR017850">
    <property type="entry name" value="Alkaline_phosphatase_core_sf"/>
</dbReference>
<dbReference type="Proteomes" id="UP000184488">
    <property type="component" value="Unassembled WGS sequence"/>
</dbReference>
<evidence type="ECO:0000256" key="4">
    <source>
        <dbReference type="ARBA" id="ARBA00022989"/>
    </source>
</evidence>
<evidence type="ECO:0000256" key="7">
    <source>
        <dbReference type="PIRSR" id="PIRSR005091-2"/>
    </source>
</evidence>
<accession>A0A1M6AUJ2</accession>
<sequence>MKKIQHLKPIFYFILIGLLINTLSRIIIFFMFKERIQETEDYWYIFPIGLRFDLILLCYLSFLPAVLICLLPDKWLNFFKKFLNIYFILFLFLLLLMEMSTPDFIKQYDTRPNRLFLDYLIYPKEVIGTLIKSYLTSMIVTFIVLGAGLYFAFKHGKKLFYPVANDYKNKLILFLPVAFLLFLGARSSLTSKRPINASNAVFSVNQLTNCVGLNSLYTVAFAAYSIKNEGNSEKMYGKMDINEAYSRVKKYMTAKPEDFTDPNLPLLHIQQPDTVLKRPYNLVVFLQESLGAEFVGSLGGYPLTPELDKLTKDGTLFTNIYCTGTRSVRGIEAVVTGFLPSPSESVVKLSNSQQGFFTLADNLKREGFDTSFIYGGMANFDNMASFFNGNGFENIIDETDFDKDGKKYAFKGTWGYSDEDLAIKANEYFKSKGNKPFFSLMFSTSNHEPFEFPDGRIKQYDKQKNTVKNAMKYADFSIGKFFELAKKEDYFKNTVFIVIADHNTRTFGKHLVPVHKFHIPALIIGPKIAKGKTYDKLCSQIDIPPTLLSLIGVKAEIPTPGRNIFKIPTETKGRSIMQFHDINAFRVDNQVVVLQPFKEPLQFEVTHDTIFKPVKLDPELAKDALAHIVAATDLYKSRKYKLRDQKK</sequence>
<dbReference type="AlphaFoldDB" id="A0A1M6AUJ2"/>
<feature type="binding site" evidence="8">
    <location>
        <position position="501"/>
    </location>
    <ligand>
        <name>Mn(2+)</name>
        <dbReference type="ChEBI" id="CHEBI:29035"/>
    </ligand>
</feature>
<dbReference type="OrthoDB" id="9777768at2"/>
<dbReference type="GO" id="GO:0046872">
    <property type="term" value="F:metal ion binding"/>
    <property type="evidence" value="ECO:0007669"/>
    <property type="project" value="UniProtKB-KW"/>
</dbReference>
<dbReference type="SUPFAM" id="SSF53649">
    <property type="entry name" value="Alkaline phosphatase-like"/>
    <property type="match status" value="1"/>
</dbReference>
<dbReference type="GO" id="GO:0005886">
    <property type="term" value="C:plasma membrane"/>
    <property type="evidence" value="ECO:0007669"/>
    <property type="project" value="UniProtKB-SubCell"/>
</dbReference>
<evidence type="ECO:0000256" key="8">
    <source>
        <dbReference type="PIRSR" id="PIRSR005091-3"/>
    </source>
</evidence>
<keyword evidence="3 9" id="KW-0812">Transmembrane</keyword>
<dbReference type="InterPro" id="IPR050448">
    <property type="entry name" value="OpgB/LTA_synthase_biosynth"/>
</dbReference>
<evidence type="ECO:0000256" key="9">
    <source>
        <dbReference type="SAM" id="Phobius"/>
    </source>
</evidence>
<name>A0A1M6AUJ2_9FLAO</name>
<keyword evidence="12" id="KW-1185">Reference proteome</keyword>
<dbReference type="Gene3D" id="3.40.720.10">
    <property type="entry name" value="Alkaline Phosphatase, subunit A"/>
    <property type="match status" value="1"/>
</dbReference>
<keyword evidence="11" id="KW-0808">Transferase</keyword>
<protein>
    <submittedName>
        <fullName evidence="11">Phosphoglycerol transferase MdoB</fullName>
    </submittedName>
</protein>
<feature type="binding site" evidence="8">
    <location>
        <position position="502"/>
    </location>
    <ligand>
        <name>Mn(2+)</name>
        <dbReference type="ChEBI" id="CHEBI:29035"/>
    </ligand>
</feature>
<evidence type="ECO:0000256" key="6">
    <source>
        <dbReference type="PIRSR" id="PIRSR005091-1"/>
    </source>
</evidence>
<dbReference type="PIRSF" id="PIRSF005091">
    <property type="entry name" value="Mmb_sulf_HI1246"/>
    <property type="match status" value="1"/>
</dbReference>
<evidence type="ECO:0000256" key="3">
    <source>
        <dbReference type="ARBA" id="ARBA00022692"/>
    </source>
</evidence>
<gene>
    <name evidence="11" type="ORF">SAMN05444363_0408</name>
</gene>
<keyword evidence="4 9" id="KW-1133">Transmembrane helix</keyword>
<keyword evidence="5 9" id="KW-0472">Membrane</keyword>
<feature type="domain" description="Sulfatase N-terminal" evidence="10">
    <location>
        <begin position="281"/>
        <end position="553"/>
    </location>
</feature>
<keyword evidence="2" id="KW-1003">Cell membrane</keyword>
<reference evidence="12" key="1">
    <citation type="submission" date="2016-11" db="EMBL/GenBank/DDBJ databases">
        <authorList>
            <person name="Varghese N."/>
            <person name="Submissions S."/>
        </authorList>
    </citation>
    <scope>NUCLEOTIDE SEQUENCE [LARGE SCALE GENOMIC DNA]</scope>
    <source>
        <strain evidence="12">DSM 18829</strain>
    </source>
</reference>
<evidence type="ECO:0000256" key="5">
    <source>
        <dbReference type="ARBA" id="ARBA00023136"/>
    </source>
</evidence>
<dbReference type="GO" id="GO:0016740">
    <property type="term" value="F:transferase activity"/>
    <property type="evidence" value="ECO:0007669"/>
    <property type="project" value="UniProtKB-KW"/>
</dbReference>
<dbReference type="InterPro" id="IPR012160">
    <property type="entry name" value="LtaS-like"/>
</dbReference>
<feature type="transmembrane region" description="Helical" evidence="9">
    <location>
        <begin position="133"/>
        <end position="151"/>
    </location>
</feature>
<dbReference type="RefSeq" id="WP_073308098.1">
    <property type="nucleotide sequence ID" value="NZ_FQZI01000001.1"/>
</dbReference>
<dbReference type="Gene3D" id="3.30.1120.80">
    <property type="match status" value="1"/>
</dbReference>
<feature type="transmembrane region" description="Helical" evidence="9">
    <location>
        <begin position="83"/>
        <end position="101"/>
    </location>
</feature>
<dbReference type="PANTHER" id="PTHR47371:SF3">
    <property type="entry name" value="PHOSPHOGLYCEROL TRANSFERASE I"/>
    <property type="match status" value="1"/>
</dbReference>
<dbReference type="PANTHER" id="PTHR47371">
    <property type="entry name" value="LIPOTEICHOIC ACID SYNTHASE"/>
    <property type="match status" value="1"/>
</dbReference>
<dbReference type="EMBL" id="FQZI01000001">
    <property type="protein sequence ID" value="SHI40081.1"/>
    <property type="molecule type" value="Genomic_DNA"/>
</dbReference>
<feature type="binding site" evidence="7">
    <location>
        <position position="447"/>
    </location>
    <ligand>
        <name>substrate</name>
    </ligand>
</feature>